<dbReference type="KEGG" id="sawl:NGM29_06420"/>
<sequence>MPEDSSKLSAVGTRLSRRGSLTLAAGLGLSAIGGLAHRRFDSPPVADASEFRQDFLWLTGGQWVDETVRENLFAFAQRHDLAVVLVVSPSSGPDTEAFTAALESANEYGLDVWLNTGLLSEIPAEEFVNDKQAREAHLEWLKSVVSAHGEFFDSGRVILWQEAPVIGQWVPGGEWTEEAVDNLLELGPEIFAAQKDAVESVHDELDVGLFVHFPYIIDSKRPEVFEDLLQGMYARDVAPAFAFTDFYRGWFDKDVEPARANAALHSLISNARSVLDDRPVFYLAQSHTVNPNHTPNRETVGMTIRTALSAGASGLGWYIRGGYVPTEAGFDPFVPNVPGAEPDGDAINTFTIARDRFQYASAATIASRDEFAADEAFDLWVVGDGFGYADHRLSARTHDGSWTYLGDLGGYADGDYPDASAVTDRATCFHALNRDHFLEDEELELQIETPADSEDAEIRAAVAVPFDPGSYMPAQEAAALVDRSLGEAAFDEVSLGHSESTTLSPGESRQLSIPITDVESDAPTLDTLRYPGFAEQLHELAALEDDGLDPAARFDLWLRGADLTGSSSRPSLVDREGTENALSDVGVVTAASDAAICYGLSRERFLTDGLTLANTEAVSEAYAMPYAGRAAFRPPSRAASLLDDQPAEAERFCLERTRLE</sequence>
<evidence type="ECO:0000313" key="1">
    <source>
        <dbReference type="EMBL" id="UTF54888.1"/>
    </source>
</evidence>
<protein>
    <submittedName>
        <fullName evidence="1">Uncharacterized protein</fullName>
    </submittedName>
</protein>
<dbReference type="AlphaFoldDB" id="A0A9E7NDH2"/>
<dbReference type="EMBL" id="CP100355">
    <property type="protein sequence ID" value="UTF54888.1"/>
    <property type="molecule type" value="Genomic_DNA"/>
</dbReference>
<dbReference type="GeneID" id="73289664"/>
<dbReference type="InterPro" id="IPR006311">
    <property type="entry name" value="TAT_signal"/>
</dbReference>
<keyword evidence="2" id="KW-1185">Reference proteome</keyword>
<name>A0A9E7NDH2_9EURY</name>
<dbReference type="RefSeq" id="WP_254159611.1">
    <property type="nucleotide sequence ID" value="NZ_CP100355.1"/>
</dbReference>
<accession>A0A9E7NDH2</accession>
<organism evidence="1 2">
    <name type="scientific">Natronosalvus rutilus</name>
    <dbReference type="NCBI Taxonomy" id="2953753"/>
    <lineage>
        <taxon>Archaea</taxon>
        <taxon>Methanobacteriati</taxon>
        <taxon>Methanobacteriota</taxon>
        <taxon>Stenosarchaea group</taxon>
        <taxon>Halobacteria</taxon>
        <taxon>Halobacteriales</taxon>
        <taxon>Natrialbaceae</taxon>
        <taxon>Natronosalvus</taxon>
    </lineage>
</organism>
<proteinExistence type="predicted"/>
<evidence type="ECO:0000313" key="2">
    <source>
        <dbReference type="Proteomes" id="UP001056855"/>
    </source>
</evidence>
<dbReference type="PROSITE" id="PS51318">
    <property type="entry name" value="TAT"/>
    <property type="match status" value="1"/>
</dbReference>
<gene>
    <name evidence="1" type="ORF">NGM29_06420</name>
</gene>
<reference evidence="1" key="1">
    <citation type="submission" date="2022-06" db="EMBL/GenBank/DDBJ databases">
        <title>Diverse halophilic archaea isolated from saline environments.</title>
        <authorList>
            <person name="Cui H.-L."/>
        </authorList>
    </citation>
    <scope>NUCLEOTIDE SEQUENCE</scope>
    <source>
        <strain evidence="1">WLHS1</strain>
    </source>
</reference>
<dbReference type="Proteomes" id="UP001056855">
    <property type="component" value="Chromosome"/>
</dbReference>